<dbReference type="EMBL" id="JBANFI010000001">
    <property type="protein sequence ID" value="MFK7159787.1"/>
    <property type="molecule type" value="Genomic_DNA"/>
</dbReference>
<evidence type="ECO:0000256" key="9">
    <source>
        <dbReference type="ARBA" id="ARBA00022748"/>
    </source>
</evidence>
<evidence type="ECO:0000256" key="11">
    <source>
        <dbReference type="ARBA" id="ARBA00023136"/>
    </source>
</evidence>
<protein>
    <recommendedName>
        <fullName evidence="4 12">Heme exporter protein B</fullName>
    </recommendedName>
</protein>
<reference evidence="15 16" key="1">
    <citation type="submission" date="2024-02" db="EMBL/GenBank/DDBJ databases">
        <title>Marinospirillum sp. MEB 164 isolated from Lonar lake sediment.</title>
        <authorList>
            <person name="Joshi A."/>
            <person name="Thite S."/>
        </authorList>
    </citation>
    <scope>NUCLEOTIDE SEQUENCE [LARGE SCALE GENOMIC DNA]</scope>
    <source>
        <strain evidence="15 16">MEB164</strain>
    </source>
</reference>
<keyword evidence="9 12" id="KW-0201">Cytochrome c-type biogenesis</keyword>
<dbReference type="InterPro" id="IPR003544">
    <property type="entry name" value="Cyt_c_biogenesis_CcmB"/>
</dbReference>
<evidence type="ECO:0000256" key="7">
    <source>
        <dbReference type="ARBA" id="ARBA00022519"/>
    </source>
</evidence>
<evidence type="ECO:0000313" key="16">
    <source>
        <dbReference type="Proteomes" id="UP001621714"/>
    </source>
</evidence>
<dbReference type="NCBIfam" id="TIGR01190">
    <property type="entry name" value="ccmB"/>
    <property type="match status" value="1"/>
</dbReference>
<dbReference type="PANTHER" id="PTHR30070">
    <property type="entry name" value="HEME EXPORTER PROTEIN B"/>
    <property type="match status" value="1"/>
</dbReference>
<keyword evidence="8 14" id="KW-0812">Transmembrane</keyword>
<evidence type="ECO:0000256" key="8">
    <source>
        <dbReference type="ARBA" id="ARBA00022692"/>
    </source>
</evidence>
<feature type="transmembrane region" description="Helical" evidence="14">
    <location>
        <begin position="207"/>
        <end position="230"/>
    </location>
</feature>
<comment type="function">
    <text evidence="1 12">Required for the export of heme to the periplasm for the biogenesis of c-type cytochromes.</text>
</comment>
<feature type="transmembrane region" description="Helical" evidence="14">
    <location>
        <begin position="236"/>
        <end position="259"/>
    </location>
</feature>
<evidence type="ECO:0000256" key="3">
    <source>
        <dbReference type="ARBA" id="ARBA00010544"/>
    </source>
</evidence>
<dbReference type="PRINTS" id="PR01414">
    <property type="entry name" value="CCMBBIOGNSIS"/>
</dbReference>
<comment type="caution">
    <text evidence="15">The sequence shown here is derived from an EMBL/GenBank/DDBJ whole genome shotgun (WGS) entry which is preliminary data.</text>
</comment>
<accession>A0ABW8PU35</accession>
<comment type="similarity">
    <text evidence="3 12">Belongs to the CcmB/CycW/HelB family.</text>
</comment>
<feature type="transmembrane region" description="Helical" evidence="14">
    <location>
        <begin position="65"/>
        <end position="83"/>
    </location>
</feature>
<feature type="transmembrane region" description="Helical" evidence="14">
    <location>
        <begin position="171"/>
        <end position="195"/>
    </location>
</feature>
<comment type="subcellular location">
    <subcellularLocation>
        <location evidence="2">Cell inner membrane</location>
        <topology evidence="2">Multi-pass membrane protein</topology>
    </subcellularLocation>
</comment>
<feature type="transmembrane region" description="Helical" evidence="14">
    <location>
        <begin position="141"/>
        <end position="165"/>
    </location>
</feature>
<evidence type="ECO:0000256" key="4">
    <source>
        <dbReference type="ARBA" id="ARBA00016452"/>
    </source>
</evidence>
<evidence type="ECO:0000256" key="6">
    <source>
        <dbReference type="ARBA" id="ARBA00022475"/>
    </source>
</evidence>
<evidence type="ECO:0000256" key="14">
    <source>
        <dbReference type="SAM" id="Phobius"/>
    </source>
</evidence>
<evidence type="ECO:0000256" key="12">
    <source>
        <dbReference type="PIRNR" id="PIRNR002764"/>
    </source>
</evidence>
<dbReference type="Pfam" id="PF03379">
    <property type="entry name" value="CcmB"/>
    <property type="match status" value="1"/>
</dbReference>
<proteinExistence type="inferred from homology"/>
<dbReference type="Proteomes" id="UP001621714">
    <property type="component" value="Unassembled WGS sequence"/>
</dbReference>
<dbReference type="RefSeq" id="WP_405336615.1">
    <property type="nucleotide sequence ID" value="NZ_JBANFI010000001.1"/>
</dbReference>
<sequence length="266" mass="27498">MPSSVSLGAAESSPPNTSEARSTAHLGVAFCRLEQKKSNPPSLYAVFKAAFRREWRLSVQNKGDLLNPLVFFSLVAILFPLGIAPSADILAPVAPGILWVAALLAVLLSLDALFRPDLLDGSLEQLLLNGYSPTLQVMARLLVHWLLTGLPLVLLAPLLGVMLYLPGSAFWALMSSLLLGTLALSLIGAIGAAITTGLNKSGVLMTLLVLPLYIPVLIFGTGAIGGAVLGDPIGGHLALLAAVALLALAFAPLACTAGLKIAVAAD</sequence>
<organism evidence="15 16">
    <name type="scientific">Marinospirillum alkalitolerans</name>
    <dbReference type="NCBI Taxonomy" id="3123374"/>
    <lineage>
        <taxon>Bacteria</taxon>
        <taxon>Pseudomonadati</taxon>
        <taxon>Pseudomonadota</taxon>
        <taxon>Gammaproteobacteria</taxon>
        <taxon>Oceanospirillales</taxon>
        <taxon>Oceanospirillaceae</taxon>
        <taxon>Marinospirillum</taxon>
    </lineage>
</organism>
<keyword evidence="16" id="KW-1185">Reference proteome</keyword>
<evidence type="ECO:0000256" key="10">
    <source>
        <dbReference type="ARBA" id="ARBA00022989"/>
    </source>
</evidence>
<feature type="transmembrane region" description="Helical" evidence="14">
    <location>
        <begin position="89"/>
        <end position="110"/>
    </location>
</feature>
<keyword evidence="7 12" id="KW-0997">Cell inner membrane</keyword>
<evidence type="ECO:0000256" key="13">
    <source>
        <dbReference type="SAM" id="MobiDB-lite"/>
    </source>
</evidence>
<keyword evidence="11 12" id="KW-0472">Membrane</keyword>
<evidence type="ECO:0000256" key="1">
    <source>
        <dbReference type="ARBA" id="ARBA00002442"/>
    </source>
</evidence>
<dbReference type="PIRSF" id="PIRSF002764">
    <property type="entry name" value="CcmB"/>
    <property type="match status" value="1"/>
</dbReference>
<dbReference type="InterPro" id="IPR026031">
    <property type="entry name" value="Cyt_c_CcmB_bac"/>
</dbReference>
<keyword evidence="6 12" id="KW-1003">Cell membrane</keyword>
<evidence type="ECO:0000313" key="15">
    <source>
        <dbReference type="EMBL" id="MFK7159787.1"/>
    </source>
</evidence>
<keyword evidence="10 14" id="KW-1133">Transmembrane helix</keyword>
<dbReference type="PANTHER" id="PTHR30070:SF1">
    <property type="entry name" value="CYTOCHROME C BIOGENESIS B-RELATED"/>
    <property type="match status" value="1"/>
</dbReference>
<feature type="region of interest" description="Disordered" evidence="13">
    <location>
        <begin position="1"/>
        <end position="21"/>
    </location>
</feature>
<evidence type="ECO:0000256" key="5">
    <source>
        <dbReference type="ARBA" id="ARBA00022448"/>
    </source>
</evidence>
<name>A0ABW8PU35_9GAMM</name>
<evidence type="ECO:0000256" key="2">
    <source>
        <dbReference type="ARBA" id="ARBA00004429"/>
    </source>
</evidence>
<keyword evidence="5 12" id="KW-0813">Transport</keyword>
<gene>
    <name evidence="15" type="primary">ccmB</name>
    <name evidence="15" type="ORF">V6U78_01870</name>
</gene>